<dbReference type="HOGENOM" id="CLU_1994723_0_0_1"/>
<keyword evidence="3" id="KW-1185">Reference proteome</keyword>
<dbReference type="AlphaFoldDB" id="G0M814"/>
<dbReference type="OMA" id="PRIEHQF"/>
<proteinExistence type="predicted"/>
<feature type="compositionally biased region" description="Low complexity" evidence="1">
    <location>
        <begin position="74"/>
        <end position="91"/>
    </location>
</feature>
<dbReference type="EMBL" id="GL379786">
    <property type="protein sequence ID" value="EGT30350.1"/>
    <property type="molecule type" value="Genomic_DNA"/>
</dbReference>
<sequence length="100" mass="11167">MLGKQYVPELWRQIEETTIQHQSNQQRSQPEPINQRIYSPTTAAQNNDKGRPHSSATAVGGFGGFSRTIEKRTLPTPSTSAQSSSYSAPLSKIPRIEHQF</sequence>
<dbReference type="Proteomes" id="UP000008068">
    <property type="component" value="Unassembled WGS sequence"/>
</dbReference>
<evidence type="ECO:0000256" key="1">
    <source>
        <dbReference type="SAM" id="MobiDB-lite"/>
    </source>
</evidence>
<dbReference type="FunCoup" id="G0M814">
    <property type="interactions" value="54"/>
</dbReference>
<accession>G0M814</accession>
<organism evidence="3">
    <name type="scientific">Caenorhabditis brenneri</name>
    <name type="common">Nematode worm</name>
    <dbReference type="NCBI Taxonomy" id="135651"/>
    <lineage>
        <taxon>Eukaryota</taxon>
        <taxon>Metazoa</taxon>
        <taxon>Ecdysozoa</taxon>
        <taxon>Nematoda</taxon>
        <taxon>Chromadorea</taxon>
        <taxon>Rhabditida</taxon>
        <taxon>Rhabditina</taxon>
        <taxon>Rhabditomorpha</taxon>
        <taxon>Rhabditoidea</taxon>
        <taxon>Rhabditidae</taxon>
        <taxon>Peloderinae</taxon>
        <taxon>Caenorhabditis</taxon>
    </lineage>
</organism>
<dbReference type="OrthoDB" id="5872943at2759"/>
<reference evidence="3" key="1">
    <citation type="submission" date="2011-07" db="EMBL/GenBank/DDBJ databases">
        <authorList>
            <consortium name="Caenorhabditis brenneri Sequencing and Analysis Consortium"/>
            <person name="Wilson R.K."/>
        </authorList>
    </citation>
    <scope>NUCLEOTIDE SEQUENCE [LARGE SCALE GENOMIC DNA]</scope>
    <source>
        <strain evidence="3">PB2801</strain>
    </source>
</reference>
<feature type="region of interest" description="Disordered" evidence="1">
    <location>
        <begin position="17"/>
        <end position="100"/>
    </location>
</feature>
<protein>
    <submittedName>
        <fullName evidence="2">Uncharacterized protein</fullName>
    </submittedName>
</protein>
<gene>
    <name evidence="2" type="ORF">CAEBREN_11646</name>
</gene>
<name>G0M814_CAEBE</name>
<evidence type="ECO:0000313" key="2">
    <source>
        <dbReference type="EMBL" id="EGT30350.1"/>
    </source>
</evidence>
<feature type="compositionally biased region" description="Polar residues" evidence="1">
    <location>
        <begin position="17"/>
        <end position="47"/>
    </location>
</feature>
<dbReference type="InParanoid" id="G0M814"/>
<evidence type="ECO:0000313" key="3">
    <source>
        <dbReference type="Proteomes" id="UP000008068"/>
    </source>
</evidence>